<dbReference type="InterPro" id="IPR046995">
    <property type="entry name" value="RGS10/12/14-like"/>
</dbReference>
<dbReference type="GO" id="GO:0005634">
    <property type="term" value="C:nucleus"/>
    <property type="evidence" value="ECO:0007669"/>
    <property type="project" value="TreeGrafter"/>
</dbReference>
<feature type="compositionally biased region" description="Polar residues" evidence="1">
    <location>
        <begin position="970"/>
        <end position="995"/>
    </location>
</feature>
<feature type="transmembrane region" description="Helical" evidence="2">
    <location>
        <begin position="140"/>
        <end position="158"/>
    </location>
</feature>
<dbReference type="GO" id="GO:0008277">
    <property type="term" value="P:regulation of G protein-coupled receptor signaling pathway"/>
    <property type="evidence" value="ECO:0007669"/>
    <property type="project" value="TreeGrafter"/>
</dbReference>
<feature type="domain" description="RGS" evidence="3">
    <location>
        <begin position="472"/>
        <end position="585"/>
    </location>
</feature>
<organism evidence="4 5">
    <name type="scientific">Ditylenchus destructor</name>
    <dbReference type="NCBI Taxonomy" id="166010"/>
    <lineage>
        <taxon>Eukaryota</taxon>
        <taxon>Metazoa</taxon>
        <taxon>Ecdysozoa</taxon>
        <taxon>Nematoda</taxon>
        <taxon>Chromadorea</taxon>
        <taxon>Rhabditida</taxon>
        <taxon>Tylenchina</taxon>
        <taxon>Tylenchomorpha</taxon>
        <taxon>Sphaerularioidea</taxon>
        <taxon>Anguinidae</taxon>
        <taxon>Anguininae</taxon>
        <taxon>Ditylenchus</taxon>
    </lineage>
</organism>
<feature type="region of interest" description="Disordered" evidence="1">
    <location>
        <begin position="920"/>
        <end position="1013"/>
    </location>
</feature>
<proteinExistence type="predicted"/>
<feature type="compositionally biased region" description="Polar residues" evidence="1">
    <location>
        <begin position="439"/>
        <end position="448"/>
    </location>
</feature>
<dbReference type="InterPro" id="IPR044926">
    <property type="entry name" value="RGS_subdomain_2"/>
</dbReference>
<dbReference type="PANTHER" id="PTHR45945:SF3">
    <property type="entry name" value="REGULATOR OF G-PROTEIN SIGNALING LOCO"/>
    <property type="match status" value="1"/>
</dbReference>
<dbReference type="PRINTS" id="PR01301">
    <property type="entry name" value="RGSPROTEIN"/>
</dbReference>
<dbReference type="GO" id="GO:0005886">
    <property type="term" value="C:plasma membrane"/>
    <property type="evidence" value="ECO:0007669"/>
    <property type="project" value="TreeGrafter"/>
</dbReference>
<feature type="compositionally biased region" description="Polar residues" evidence="1">
    <location>
        <begin position="321"/>
        <end position="334"/>
    </location>
</feature>
<evidence type="ECO:0000256" key="1">
    <source>
        <dbReference type="SAM" id="MobiDB-lite"/>
    </source>
</evidence>
<keyword evidence="5" id="KW-1185">Reference proteome</keyword>
<feature type="compositionally biased region" description="Polar residues" evidence="1">
    <location>
        <begin position="414"/>
        <end position="423"/>
    </location>
</feature>
<dbReference type="EMBL" id="JAKKPZ010000017">
    <property type="protein sequence ID" value="KAI1712720.1"/>
    <property type="molecule type" value="Genomic_DNA"/>
</dbReference>
<comment type="caution">
    <text evidence="4">The sequence shown here is derived from an EMBL/GenBank/DDBJ whole genome shotgun (WGS) entry which is preliminary data.</text>
</comment>
<feature type="compositionally biased region" description="Basic and acidic residues" evidence="1">
    <location>
        <begin position="262"/>
        <end position="271"/>
    </location>
</feature>
<accession>A0AAD4N1R8</accession>
<dbReference type="InterPro" id="IPR016137">
    <property type="entry name" value="RGS"/>
</dbReference>
<feature type="region of interest" description="Disordered" evidence="1">
    <location>
        <begin position="253"/>
        <end position="293"/>
    </location>
</feature>
<dbReference type="Gene3D" id="1.10.167.10">
    <property type="entry name" value="Regulator of G-protein Signalling 4, domain 2"/>
    <property type="match status" value="1"/>
</dbReference>
<feature type="transmembrane region" description="Helical" evidence="2">
    <location>
        <begin position="179"/>
        <end position="205"/>
    </location>
</feature>
<dbReference type="PROSITE" id="PS50132">
    <property type="entry name" value="RGS"/>
    <property type="match status" value="1"/>
</dbReference>
<dbReference type="GO" id="GO:0005737">
    <property type="term" value="C:cytoplasm"/>
    <property type="evidence" value="ECO:0007669"/>
    <property type="project" value="TreeGrafter"/>
</dbReference>
<evidence type="ECO:0000313" key="4">
    <source>
        <dbReference type="EMBL" id="KAI1712720.1"/>
    </source>
</evidence>
<feature type="region of interest" description="Disordered" evidence="1">
    <location>
        <begin position="215"/>
        <end position="234"/>
    </location>
</feature>
<feature type="region of interest" description="Disordered" evidence="1">
    <location>
        <begin position="383"/>
        <end position="464"/>
    </location>
</feature>
<evidence type="ECO:0000256" key="2">
    <source>
        <dbReference type="SAM" id="Phobius"/>
    </source>
</evidence>
<dbReference type="SUPFAM" id="SSF48097">
    <property type="entry name" value="Regulator of G-protein signaling, RGS"/>
    <property type="match status" value="1"/>
</dbReference>
<keyword evidence="2" id="KW-1133">Transmembrane helix</keyword>
<dbReference type="Proteomes" id="UP001201812">
    <property type="component" value="Unassembled WGS sequence"/>
</dbReference>
<keyword evidence="2" id="KW-0472">Membrane</keyword>
<dbReference type="SMART" id="SM00315">
    <property type="entry name" value="RGS"/>
    <property type="match status" value="1"/>
</dbReference>
<feature type="region of interest" description="Disordered" evidence="1">
    <location>
        <begin position="313"/>
        <end position="344"/>
    </location>
</feature>
<feature type="compositionally biased region" description="Polar residues" evidence="1">
    <location>
        <begin position="658"/>
        <end position="675"/>
    </location>
</feature>
<feature type="compositionally biased region" description="Low complexity" evidence="1">
    <location>
        <begin position="648"/>
        <end position="657"/>
    </location>
</feature>
<name>A0AAD4N1R8_9BILA</name>
<gene>
    <name evidence="4" type="ORF">DdX_09343</name>
</gene>
<dbReference type="PANTHER" id="PTHR45945">
    <property type="entry name" value="REGULATOR OF G-PROTEIN SIGNALING LOCO"/>
    <property type="match status" value="1"/>
</dbReference>
<evidence type="ECO:0000313" key="5">
    <source>
        <dbReference type="Proteomes" id="UP001201812"/>
    </source>
</evidence>
<feature type="compositionally biased region" description="Basic residues" evidence="1">
    <location>
        <begin position="400"/>
        <end position="410"/>
    </location>
</feature>
<dbReference type="Gene3D" id="3.10.20.90">
    <property type="entry name" value="Phosphatidylinositol 3-kinase Catalytic Subunit, Chain A, domain 1"/>
    <property type="match status" value="1"/>
</dbReference>
<dbReference type="Pfam" id="PF00615">
    <property type="entry name" value="RGS"/>
    <property type="match status" value="1"/>
</dbReference>
<dbReference type="AlphaFoldDB" id="A0AAD4N1R8"/>
<protein>
    <submittedName>
        <fullName evidence="4">Regulator of G protein signaling domain-containing protein</fullName>
    </submittedName>
</protein>
<evidence type="ECO:0000259" key="3">
    <source>
        <dbReference type="PROSITE" id="PS50132"/>
    </source>
</evidence>
<sequence length="1128" mass="124378">MNVCFCIYLSPVGLDAAEPLLFKQLPAHYMPNQLNRGFLKSQHNSRRSPLLFQCCRTSATDGVEKAQKNPMSFETARVCVCEVLRLESQFARVELRLGYWTINCVPRLVVVRVYEEYSAASPMANATQLLKEKGSFDEPTLAGAQQFFIIVVFFSSGLNRERRSSAVDRRRSCRPFPIISRLPTPSSLALLMSIIIIWVFIAVGYEYRQQRDKLHSAKSPRTFPKKDANDLSNLSCNSRRRVDRLSIVGSHFPFAPTKRPKDKKEDIKEKVSLTSENSDRAPSPEVKKSTKKRKVTAALLAGAAQQRFLQIRRRSVARQPRSPSQYKTSSNIDSTDFPHKEGKSAANAPFCTFNEEEVSELLSSRQSQNQECASGPLHQFATVSSHGVLVQTSDEGEKKGSRKSKRGNRHFSKDTSPSSSTDCVVSKKSVDKENRNPDIINSSPQHTKVATEPHMPGNSGGGGGGTVIDKTDIEQVLKSEIARAPFQQFLQQQFCSENINFYLAVEEYRAIPESEVERRADFGRLIFERHFASNCIEPVNIDNSTANSIRTAYKENKFSGDLYDVVQYQIFHLLKYDCWPRYLRAGIQGSEDYGGDGSSRGHADSIASTSARGQNFTTYEVSTLRERNVESSENAQRSNEIENLIRPYSQTSTSYSSDESNIDFTDSGCNTSSSVDEPKYYTETGSKSTREPPSDFPLKTCTLLRADVATEITLFDQLQSVKQWAVATAEAHGLDKSATEVVDAQTGSTIDPARQAVDALNNRTVRIMPVVKFPVVFLASSTAAKPSPPIPAKVVILRARTALTVGKTIRPMMAKYNVDPEQAVVCVSGTCEIIKLPTPVSQIYQKSLTVMSEQQFAERKLLPKREYQKELALVPTWMTASNPDQGLPFHQHGDVGFCEISIEAEGKGLKHNATRSYSSSREFFKFGRKPSQAKSGRLDHDPSGGGSPSEFGAHLRNPLLNRGSDRRKSVGSTASPNASSATQKPTTSGAASQHRPSGPSDIPYCGENEPEPVITSDVLTPYTTVSSAKHEVLYPTKSAISSSASSFSSSSSFTTARQSLCCEIPDFLKKTDIPNSSSSMTAQTSGANGSMPCIPPLFTSTVRSDKDSAMTPTEVIESGLAWQKADYV</sequence>
<dbReference type="InterPro" id="IPR036305">
    <property type="entry name" value="RGS_sf"/>
</dbReference>
<dbReference type="GO" id="GO:0005096">
    <property type="term" value="F:GTPase activator activity"/>
    <property type="evidence" value="ECO:0007669"/>
    <property type="project" value="InterPro"/>
</dbReference>
<feature type="compositionally biased region" description="Polar residues" evidence="1">
    <location>
        <begin position="383"/>
        <end position="393"/>
    </location>
</feature>
<reference evidence="4" key="1">
    <citation type="submission" date="2022-01" db="EMBL/GenBank/DDBJ databases">
        <title>Genome Sequence Resource for Two Populations of Ditylenchus destructor, the Migratory Endoparasitic Phytonematode.</title>
        <authorList>
            <person name="Zhang H."/>
            <person name="Lin R."/>
            <person name="Xie B."/>
        </authorList>
    </citation>
    <scope>NUCLEOTIDE SEQUENCE</scope>
    <source>
        <strain evidence="4">BazhouSP</strain>
    </source>
</reference>
<feature type="region of interest" description="Disordered" evidence="1">
    <location>
        <begin position="591"/>
        <end position="611"/>
    </location>
</feature>
<feature type="region of interest" description="Disordered" evidence="1">
    <location>
        <begin position="625"/>
        <end position="694"/>
    </location>
</feature>
<keyword evidence="2" id="KW-0812">Transmembrane</keyword>